<dbReference type="KEGG" id="azz:DEW08_09620"/>
<reference evidence="16" key="1">
    <citation type="submission" date="2018-05" db="EMBL/GenBank/DDBJ databases">
        <title>Azospirillum thermophila sp. nov., a novel isolated from hot spring.</title>
        <authorList>
            <person name="Zhao Z."/>
        </authorList>
    </citation>
    <scope>NUCLEOTIDE SEQUENCE [LARGE SCALE GENOMIC DNA]</scope>
    <source>
        <strain evidence="16">CFH 70021</strain>
    </source>
</reference>
<dbReference type="InterPro" id="IPR003661">
    <property type="entry name" value="HisK_dim/P_dom"/>
</dbReference>
<keyword evidence="16" id="KW-1185">Reference proteome</keyword>
<evidence type="ECO:0000256" key="10">
    <source>
        <dbReference type="SAM" id="MobiDB-lite"/>
    </source>
</evidence>
<comment type="catalytic activity">
    <reaction evidence="1">
        <text>ATP + protein L-histidine = ADP + protein N-phospho-L-histidine.</text>
        <dbReference type="EC" id="2.7.13.3"/>
    </reaction>
</comment>
<dbReference type="SMART" id="SM00388">
    <property type="entry name" value="HisKA"/>
    <property type="match status" value="1"/>
</dbReference>
<evidence type="ECO:0000259" key="14">
    <source>
        <dbReference type="PROSITE" id="PS50839"/>
    </source>
</evidence>
<dbReference type="InterPro" id="IPR013656">
    <property type="entry name" value="PAS_4"/>
</dbReference>
<dbReference type="Pfam" id="PF08448">
    <property type="entry name" value="PAS_4"/>
    <property type="match status" value="1"/>
</dbReference>
<evidence type="ECO:0000313" key="15">
    <source>
        <dbReference type="EMBL" id="AWK86465.1"/>
    </source>
</evidence>
<dbReference type="InterPro" id="IPR005467">
    <property type="entry name" value="His_kinase_dom"/>
</dbReference>
<dbReference type="InterPro" id="IPR000700">
    <property type="entry name" value="PAS-assoc_C"/>
</dbReference>
<evidence type="ECO:0000256" key="2">
    <source>
        <dbReference type="ARBA" id="ARBA00004370"/>
    </source>
</evidence>
<keyword evidence="7 11" id="KW-1133">Transmembrane helix</keyword>
<sequence>MANQSYGGGRRSLAVPVMATVGVLLSFGAFFLLRANTREVEAAFLERQVVQLHSLLEARFDSHVLLLRALSGPMAGPAPVTQASFATAVEPLLPQLPALRSVAWARRIAPEQIALLERAMRADGRPTFSVRRTSGGGAPAEGDDDLYVTVMAEPLIPNATLLGEDFAAWPGRRSQLAQACRTGEIVAAEPPPLAGEPATPPGALVMFLMPVYLREPDPADPIGNCELVSGYLWSVFRIDRLLREALNSLQLTAGDAYLVDTDAAGRQRVVAVQPAADRSAGQGAAPAAGQASHQGAVFHPLSVAELETVPTVSRPLESGGRSWRLVVATRRGPLFDPADKAAWMVLALGLVLTTGLAGYARREAQAKRLLQTEARARAAMARALRESEQRFRMALRHSHITLFSQDRDLRYVWMYSPQGTQQPVDFIGRTHADIFDPDEAALLDSIVRPVLETGIGVRQEVQLTISGEPKVFDMIVEPMYDDAGAISGVVCASIDVTEATQIREALAEAHAEAERANQAKSRFLAAASHDLRQPFQAMSLFHHILLSRLEDPRQVEIATKLGEALSAGNALLSTLLDTSALEAGNVKPKVSDFPFHDIAARLAIEIADQATDKGLTLHVVHTSAIVRSDPVLLERMVRNLLVNALRYTPRGASCWAAAGATAACRSRCGTPAPASRPTRWTPSSRTSTATAPTGATARAASASACRSCGAPPRSSTIPSPSSPRSAAAPCSRSACRSSATCATASPA</sequence>
<dbReference type="PROSITE" id="PS50839">
    <property type="entry name" value="CHASE"/>
    <property type="match status" value="1"/>
</dbReference>
<dbReference type="Gene3D" id="3.30.450.350">
    <property type="entry name" value="CHASE domain"/>
    <property type="match status" value="1"/>
</dbReference>
<keyword evidence="4" id="KW-0808">Transferase</keyword>
<dbReference type="SMART" id="SM01079">
    <property type="entry name" value="CHASE"/>
    <property type="match status" value="1"/>
</dbReference>
<dbReference type="PANTHER" id="PTHR43711:SF1">
    <property type="entry name" value="HISTIDINE KINASE 1"/>
    <property type="match status" value="1"/>
</dbReference>
<evidence type="ECO:0000256" key="1">
    <source>
        <dbReference type="ARBA" id="ARBA00000085"/>
    </source>
</evidence>
<dbReference type="EMBL" id="CP029353">
    <property type="protein sequence ID" value="AWK86465.1"/>
    <property type="molecule type" value="Genomic_DNA"/>
</dbReference>
<dbReference type="PROSITE" id="PS50113">
    <property type="entry name" value="PAC"/>
    <property type="match status" value="1"/>
</dbReference>
<dbReference type="CDD" id="cd00082">
    <property type="entry name" value="HisKA"/>
    <property type="match status" value="1"/>
</dbReference>
<dbReference type="Proteomes" id="UP000245629">
    <property type="component" value="Chromosome 2"/>
</dbReference>
<dbReference type="PANTHER" id="PTHR43711">
    <property type="entry name" value="TWO-COMPONENT HISTIDINE KINASE"/>
    <property type="match status" value="1"/>
</dbReference>
<dbReference type="SUPFAM" id="SSF55874">
    <property type="entry name" value="ATPase domain of HSP90 chaperone/DNA topoisomerase II/histidine kinase"/>
    <property type="match status" value="1"/>
</dbReference>
<dbReference type="Pfam" id="PF00512">
    <property type="entry name" value="HisKA"/>
    <property type="match status" value="1"/>
</dbReference>
<evidence type="ECO:0000313" key="16">
    <source>
        <dbReference type="Proteomes" id="UP000245629"/>
    </source>
</evidence>
<name>A0A2S2CPV2_9PROT</name>
<dbReference type="OrthoDB" id="9764438at2"/>
<dbReference type="SUPFAM" id="SSF47384">
    <property type="entry name" value="Homodimeric domain of signal transducing histidine kinase"/>
    <property type="match status" value="1"/>
</dbReference>
<dbReference type="CDD" id="cd00130">
    <property type="entry name" value="PAS"/>
    <property type="match status" value="1"/>
</dbReference>
<evidence type="ECO:0000256" key="3">
    <source>
        <dbReference type="ARBA" id="ARBA00012438"/>
    </source>
</evidence>
<comment type="subcellular location">
    <subcellularLocation>
        <location evidence="2">Membrane</location>
    </subcellularLocation>
</comment>
<keyword evidence="9 11" id="KW-0472">Membrane</keyword>
<dbReference type="GO" id="GO:0000155">
    <property type="term" value="F:phosphorelay sensor kinase activity"/>
    <property type="evidence" value="ECO:0007669"/>
    <property type="project" value="InterPro"/>
</dbReference>
<dbReference type="InterPro" id="IPR006189">
    <property type="entry name" value="CHASE_dom"/>
</dbReference>
<gene>
    <name evidence="15" type="ORF">DEW08_09620</name>
</gene>
<dbReference type="InterPro" id="IPR050736">
    <property type="entry name" value="Sensor_HK_Regulatory"/>
</dbReference>
<evidence type="ECO:0000256" key="11">
    <source>
        <dbReference type="SAM" id="Phobius"/>
    </source>
</evidence>
<dbReference type="NCBIfam" id="TIGR00229">
    <property type="entry name" value="sensory_box"/>
    <property type="match status" value="1"/>
</dbReference>
<dbReference type="PROSITE" id="PS50109">
    <property type="entry name" value="HIS_KIN"/>
    <property type="match status" value="1"/>
</dbReference>
<proteinExistence type="predicted"/>
<evidence type="ECO:0000259" key="13">
    <source>
        <dbReference type="PROSITE" id="PS50113"/>
    </source>
</evidence>
<evidence type="ECO:0000256" key="6">
    <source>
        <dbReference type="ARBA" id="ARBA00022777"/>
    </source>
</evidence>
<dbReference type="Gene3D" id="3.30.565.10">
    <property type="entry name" value="Histidine kinase-like ATPase, C-terminal domain"/>
    <property type="match status" value="1"/>
</dbReference>
<dbReference type="InterPro" id="IPR042240">
    <property type="entry name" value="CHASE_sf"/>
</dbReference>
<dbReference type="InterPro" id="IPR000014">
    <property type="entry name" value="PAS"/>
</dbReference>
<keyword evidence="5 11" id="KW-0812">Transmembrane</keyword>
<dbReference type="InterPro" id="IPR036097">
    <property type="entry name" value="HisK_dim/P_sf"/>
</dbReference>
<accession>A0A2S2CPV2</accession>
<dbReference type="SUPFAM" id="SSF55785">
    <property type="entry name" value="PYP-like sensor domain (PAS domain)"/>
    <property type="match status" value="1"/>
</dbReference>
<feature type="domain" description="Histidine kinase" evidence="12">
    <location>
        <begin position="526"/>
        <end position="651"/>
    </location>
</feature>
<feature type="transmembrane region" description="Helical" evidence="11">
    <location>
        <begin position="12"/>
        <end position="33"/>
    </location>
</feature>
<evidence type="ECO:0000256" key="5">
    <source>
        <dbReference type="ARBA" id="ARBA00022692"/>
    </source>
</evidence>
<feature type="domain" description="PAC" evidence="13">
    <location>
        <begin position="457"/>
        <end position="508"/>
    </location>
</feature>
<dbReference type="Pfam" id="PF03924">
    <property type="entry name" value="CHASE"/>
    <property type="match status" value="1"/>
</dbReference>
<evidence type="ECO:0000256" key="7">
    <source>
        <dbReference type="ARBA" id="ARBA00022989"/>
    </source>
</evidence>
<dbReference type="EC" id="2.7.13.3" evidence="3"/>
<dbReference type="AlphaFoldDB" id="A0A2S2CPV2"/>
<dbReference type="Gene3D" id="1.10.287.130">
    <property type="match status" value="1"/>
</dbReference>
<dbReference type="InterPro" id="IPR035965">
    <property type="entry name" value="PAS-like_dom_sf"/>
</dbReference>
<feature type="domain" description="CHASE" evidence="14">
    <location>
        <begin position="76"/>
        <end position="249"/>
    </location>
</feature>
<keyword evidence="6 15" id="KW-0418">Kinase</keyword>
<keyword evidence="8" id="KW-0902">Two-component regulatory system</keyword>
<dbReference type="GO" id="GO:0016020">
    <property type="term" value="C:membrane"/>
    <property type="evidence" value="ECO:0007669"/>
    <property type="project" value="UniProtKB-SubCell"/>
</dbReference>
<evidence type="ECO:0000256" key="9">
    <source>
        <dbReference type="ARBA" id="ARBA00023136"/>
    </source>
</evidence>
<evidence type="ECO:0000256" key="4">
    <source>
        <dbReference type="ARBA" id="ARBA00022679"/>
    </source>
</evidence>
<organism evidence="15 16">
    <name type="scientific">Azospirillum thermophilum</name>
    <dbReference type="NCBI Taxonomy" id="2202148"/>
    <lineage>
        <taxon>Bacteria</taxon>
        <taxon>Pseudomonadati</taxon>
        <taxon>Pseudomonadota</taxon>
        <taxon>Alphaproteobacteria</taxon>
        <taxon>Rhodospirillales</taxon>
        <taxon>Azospirillaceae</taxon>
        <taxon>Azospirillum</taxon>
    </lineage>
</organism>
<dbReference type="InterPro" id="IPR036890">
    <property type="entry name" value="HATPase_C_sf"/>
</dbReference>
<evidence type="ECO:0000256" key="8">
    <source>
        <dbReference type="ARBA" id="ARBA00023012"/>
    </source>
</evidence>
<dbReference type="Gene3D" id="3.30.450.20">
    <property type="entry name" value="PAS domain"/>
    <property type="match status" value="1"/>
</dbReference>
<feature type="region of interest" description="Disordered" evidence="10">
    <location>
        <begin position="667"/>
        <end position="747"/>
    </location>
</feature>
<evidence type="ECO:0000259" key="12">
    <source>
        <dbReference type="PROSITE" id="PS50109"/>
    </source>
</evidence>
<protein>
    <recommendedName>
        <fullName evidence="3">histidine kinase</fullName>
        <ecNumber evidence="3">2.7.13.3</ecNumber>
    </recommendedName>
</protein>